<proteinExistence type="predicted"/>
<dbReference type="Proteomes" id="UP001524478">
    <property type="component" value="Unassembled WGS sequence"/>
</dbReference>
<feature type="transmembrane region" description="Helical" evidence="1">
    <location>
        <begin position="78"/>
        <end position="96"/>
    </location>
</feature>
<reference evidence="2 3" key="1">
    <citation type="submission" date="2022-06" db="EMBL/GenBank/DDBJ databases">
        <title>Isolation of gut microbiota from human fecal samples.</title>
        <authorList>
            <person name="Pamer E.G."/>
            <person name="Barat B."/>
            <person name="Waligurski E."/>
            <person name="Medina S."/>
            <person name="Paddock L."/>
            <person name="Mostad J."/>
        </authorList>
    </citation>
    <scope>NUCLEOTIDE SEQUENCE [LARGE SCALE GENOMIC DNA]</scope>
    <source>
        <strain evidence="2 3">DFI.7.95</strain>
    </source>
</reference>
<gene>
    <name evidence="2" type="ORF">NE686_17220</name>
</gene>
<feature type="transmembrane region" description="Helical" evidence="1">
    <location>
        <begin position="40"/>
        <end position="58"/>
    </location>
</feature>
<dbReference type="RefSeq" id="WP_256312436.1">
    <property type="nucleotide sequence ID" value="NZ_JANGAC010000016.1"/>
</dbReference>
<keyword evidence="1" id="KW-0812">Transmembrane</keyword>
<keyword evidence="3" id="KW-1185">Reference proteome</keyword>
<sequence length="117" mass="13136">MEILNWIVGLIILIPLAVNSLICLWLWFDGYCWEVKGIRKVAIFVIFLSLAVLLSVIIGSIKFTNIKNGGTINLEFNLIRSIMVFCLIAMGGSGYLRSNPIELAVLLCCFTTFTKYL</sequence>
<dbReference type="EMBL" id="JANGAC010000016">
    <property type="protein sequence ID" value="MCQ4924846.1"/>
    <property type="molecule type" value="Genomic_DNA"/>
</dbReference>
<keyword evidence="1" id="KW-0472">Membrane</keyword>
<accession>A0ABT1SED7</accession>
<feature type="transmembrane region" description="Helical" evidence="1">
    <location>
        <begin position="6"/>
        <end position="28"/>
    </location>
</feature>
<evidence type="ECO:0000256" key="1">
    <source>
        <dbReference type="SAM" id="Phobius"/>
    </source>
</evidence>
<keyword evidence="1" id="KW-1133">Transmembrane helix</keyword>
<comment type="caution">
    <text evidence="2">The sequence shown here is derived from an EMBL/GenBank/DDBJ whole genome shotgun (WGS) entry which is preliminary data.</text>
</comment>
<name>A0ABT1SED7_9FIRM</name>
<evidence type="ECO:0000313" key="3">
    <source>
        <dbReference type="Proteomes" id="UP001524478"/>
    </source>
</evidence>
<evidence type="ECO:0000313" key="2">
    <source>
        <dbReference type="EMBL" id="MCQ4924846.1"/>
    </source>
</evidence>
<organism evidence="2 3">
    <name type="scientific">Tissierella carlieri</name>
    <dbReference type="NCBI Taxonomy" id="689904"/>
    <lineage>
        <taxon>Bacteria</taxon>
        <taxon>Bacillati</taxon>
        <taxon>Bacillota</taxon>
        <taxon>Tissierellia</taxon>
        <taxon>Tissierellales</taxon>
        <taxon>Tissierellaceae</taxon>
        <taxon>Tissierella</taxon>
    </lineage>
</organism>
<protein>
    <submittedName>
        <fullName evidence="2">Uncharacterized protein</fullName>
    </submittedName>
</protein>